<feature type="transmembrane region" description="Helical" evidence="1">
    <location>
        <begin position="165"/>
        <end position="190"/>
    </location>
</feature>
<dbReference type="KEGG" id="ngr:NAEGRDRAFT_66210"/>
<evidence type="ECO:0000313" key="3">
    <source>
        <dbReference type="EMBL" id="EFC45792.1"/>
    </source>
</evidence>
<dbReference type="AlphaFoldDB" id="D2VBG5"/>
<feature type="chain" id="PRO_5012610004" evidence="2">
    <location>
        <begin position="16"/>
        <end position="401"/>
    </location>
</feature>
<accession>D2VBG5</accession>
<keyword evidence="2" id="KW-0732">Signal</keyword>
<feature type="transmembrane region" description="Helical" evidence="1">
    <location>
        <begin position="370"/>
        <end position="392"/>
    </location>
</feature>
<dbReference type="RefSeq" id="XP_002678536.1">
    <property type="nucleotide sequence ID" value="XM_002678490.1"/>
</dbReference>
<dbReference type="InParanoid" id="D2VBG5"/>
<feature type="transmembrane region" description="Helical" evidence="1">
    <location>
        <begin position="77"/>
        <end position="98"/>
    </location>
</feature>
<keyword evidence="1" id="KW-0472">Membrane</keyword>
<evidence type="ECO:0000256" key="1">
    <source>
        <dbReference type="SAM" id="Phobius"/>
    </source>
</evidence>
<feature type="transmembrane region" description="Helical" evidence="1">
    <location>
        <begin position="105"/>
        <end position="123"/>
    </location>
</feature>
<feature type="signal peptide" evidence="2">
    <location>
        <begin position="1"/>
        <end position="15"/>
    </location>
</feature>
<evidence type="ECO:0000313" key="4">
    <source>
        <dbReference type="Proteomes" id="UP000006671"/>
    </source>
</evidence>
<keyword evidence="4" id="KW-1185">Reference proteome</keyword>
<dbReference type="GeneID" id="8859017"/>
<dbReference type="Proteomes" id="UP000006671">
    <property type="component" value="Unassembled WGS sequence"/>
</dbReference>
<keyword evidence="1" id="KW-0812">Transmembrane</keyword>
<dbReference type="EMBL" id="GG738861">
    <property type="protein sequence ID" value="EFC45792.1"/>
    <property type="molecule type" value="Genomic_DNA"/>
</dbReference>
<protein>
    <submittedName>
        <fullName evidence="3">Predicted protein</fullName>
    </submittedName>
</protein>
<dbReference type="OMA" id="FYTCGLW"/>
<sequence length="401" mass="45969">MKSFSVLLLFAIVFALYLCSEQVGASASLSVHTLSSKILANEKVKEKIIHLPEFSIFSSFLPADYDNGNNGTPGDGITQLTVLAGYIAIILSICLIILPMIVSCGALWVFVCCLYPSASAIALEPEEEMDESSFMNMPRVTLDSGWYTRIQNRLFDVKFVDCLMVLFWAVTWLLRKLTCGFFDSLFILVITKFHVRRMVIGNRKLDMDSSDACCTIPIIHFLNNLCNFYTCGLWRALGLTHRFYFSKIDKRIFWKPIEEDLDMDRRVVWHNYSNNQPFKWFSIYCGTNTELTYWFLKIVNACTLFTLGPFIEAWYIRQKVMYAKFGGRGSFAVYNNGNLEGFVTNSPNVLRYTSQLDGCSYLVRVWMFRIANVLTFGIFGCIFGESFILSFIDEHLNMLIV</sequence>
<dbReference type="OrthoDB" id="10410176at2759"/>
<dbReference type="VEuPathDB" id="AmoebaDB:NAEGRDRAFT_66210"/>
<proteinExistence type="predicted"/>
<evidence type="ECO:0000256" key="2">
    <source>
        <dbReference type="SAM" id="SignalP"/>
    </source>
</evidence>
<name>D2VBG5_NAEGR</name>
<reference evidence="3 4" key="1">
    <citation type="journal article" date="2010" name="Cell">
        <title>The genome of Naegleria gruberi illuminates early eukaryotic versatility.</title>
        <authorList>
            <person name="Fritz-Laylin L.K."/>
            <person name="Prochnik S.E."/>
            <person name="Ginger M.L."/>
            <person name="Dacks J.B."/>
            <person name="Carpenter M.L."/>
            <person name="Field M.C."/>
            <person name="Kuo A."/>
            <person name="Paredez A."/>
            <person name="Chapman J."/>
            <person name="Pham J."/>
            <person name="Shu S."/>
            <person name="Neupane R."/>
            <person name="Cipriano M."/>
            <person name="Mancuso J."/>
            <person name="Tu H."/>
            <person name="Salamov A."/>
            <person name="Lindquist E."/>
            <person name="Shapiro H."/>
            <person name="Lucas S."/>
            <person name="Grigoriev I.V."/>
            <person name="Cande W.Z."/>
            <person name="Fulton C."/>
            <person name="Rokhsar D.S."/>
            <person name="Dawson S.C."/>
        </authorList>
    </citation>
    <scope>NUCLEOTIDE SEQUENCE [LARGE SCALE GENOMIC DNA]</scope>
    <source>
        <strain evidence="3 4">NEG-M</strain>
    </source>
</reference>
<organism evidence="4">
    <name type="scientific">Naegleria gruberi</name>
    <name type="common">Amoeba</name>
    <dbReference type="NCBI Taxonomy" id="5762"/>
    <lineage>
        <taxon>Eukaryota</taxon>
        <taxon>Discoba</taxon>
        <taxon>Heterolobosea</taxon>
        <taxon>Tetramitia</taxon>
        <taxon>Eutetramitia</taxon>
        <taxon>Vahlkampfiidae</taxon>
        <taxon>Naegleria</taxon>
    </lineage>
</organism>
<keyword evidence="1" id="KW-1133">Transmembrane helix</keyword>
<gene>
    <name evidence="3" type="ORF">NAEGRDRAFT_66210</name>
</gene>